<evidence type="ECO:0000313" key="1">
    <source>
        <dbReference type="EMBL" id="MDC7784752.1"/>
    </source>
</evidence>
<name>A0ABT5J551_RHOTP</name>
<dbReference type="InterPro" id="IPR009734">
    <property type="entry name" value="Myoviridae_GpU"/>
</dbReference>
<dbReference type="RefSeq" id="WP_272775598.1">
    <property type="nucleotide sequence ID" value="NZ_JAQQLI010000003.1"/>
</dbReference>
<proteinExistence type="predicted"/>
<dbReference type="Pfam" id="PF06995">
    <property type="entry name" value="Phage_P2_GpU"/>
    <property type="match status" value="1"/>
</dbReference>
<keyword evidence="2" id="KW-1185">Reference proteome</keyword>
<evidence type="ECO:0000313" key="2">
    <source>
        <dbReference type="Proteomes" id="UP001165652"/>
    </source>
</evidence>
<protein>
    <submittedName>
        <fullName evidence="1">Phage tail protein</fullName>
    </submittedName>
</protein>
<sequence length="140" mass="14933">MLYALGPVAFEVLPVNVTEVSRETSASFVEKPVVGRRPPLEFTGDGPENMRLSVKLFPEKFGGLSSLSSFDTMRISGVPWVLARGDGANLGWFVVEKASERSTYLGPNGIGKIVEVDLSLKRADAPSAGGYMSALLSLIG</sequence>
<organism evidence="1 2">
    <name type="scientific">Rhodoplanes tepidamans</name>
    <name type="common">Rhodoplanes cryptolactis</name>
    <dbReference type="NCBI Taxonomy" id="200616"/>
    <lineage>
        <taxon>Bacteria</taxon>
        <taxon>Pseudomonadati</taxon>
        <taxon>Pseudomonadota</taxon>
        <taxon>Alphaproteobacteria</taxon>
        <taxon>Hyphomicrobiales</taxon>
        <taxon>Nitrobacteraceae</taxon>
        <taxon>Rhodoplanes</taxon>
    </lineage>
</organism>
<dbReference type="Proteomes" id="UP001165652">
    <property type="component" value="Unassembled WGS sequence"/>
</dbReference>
<dbReference type="EMBL" id="JAQQLI010000003">
    <property type="protein sequence ID" value="MDC7784752.1"/>
    <property type="molecule type" value="Genomic_DNA"/>
</dbReference>
<comment type="caution">
    <text evidence="1">The sequence shown here is derived from an EMBL/GenBank/DDBJ whole genome shotgun (WGS) entry which is preliminary data.</text>
</comment>
<reference evidence="1" key="1">
    <citation type="journal article" date="2023" name="Microbiol Resour">
        <title>Genome Sequences of Rhodoplanes serenus and Two Thermotolerant Strains, Rhodoplanes tepidamans and 'Rhodoplanes cryptolactis,' Further Refine the Genus.</title>
        <authorList>
            <person name="Rayyan A.A."/>
            <person name="Kyndt J.A."/>
        </authorList>
    </citation>
    <scope>NUCLEOTIDE SEQUENCE</scope>
    <source>
        <strain evidence="1">DSM 9987</strain>
    </source>
</reference>
<reference evidence="1" key="2">
    <citation type="submission" date="2023-02" db="EMBL/GenBank/DDBJ databases">
        <authorList>
            <person name="Rayyan A."/>
            <person name="Meyer T."/>
            <person name="Kyndt J.A."/>
        </authorList>
    </citation>
    <scope>NUCLEOTIDE SEQUENCE</scope>
    <source>
        <strain evidence="1">DSM 9987</strain>
    </source>
</reference>
<accession>A0ABT5J551</accession>
<gene>
    <name evidence="1" type="ORF">PQJ73_03570</name>
</gene>